<evidence type="ECO:0000313" key="10">
    <source>
        <dbReference type="Proteomes" id="UP000199205"/>
    </source>
</evidence>
<dbReference type="OrthoDB" id="9805855at2"/>
<evidence type="ECO:0000256" key="2">
    <source>
        <dbReference type="ARBA" id="ARBA00022448"/>
    </source>
</evidence>
<feature type="transmembrane region" description="Helical" evidence="7">
    <location>
        <begin position="310"/>
        <end position="332"/>
    </location>
</feature>
<dbReference type="AlphaFoldDB" id="A0A1C3X396"/>
<gene>
    <name evidence="9" type="ORF">GA0061101_12324</name>
</gene>
<dbReference type="CDD" id="cd06261">
    <property type="entry name" value="TM_PBP2"/>
    <property type="match status" value="1"/>
</dbReference>
<protein>
    <submittedName>
        <fullName evidence="9">Peptide/nickel transport system permease protein</fullName>
    </submittedName>
</protein>
<accession>A0A1C3X396</accession>
<dbReference type="Pfam" id="PF00528">
    <property type="entry name" value="BPD_transp_1"/>
    <property type="match status" value="1"/>
</dbReference>
<keyword evidence="5 7" id="KW-1133">Transmembrane helix</keyword>
<dbReference type="EMBL" id="FMAF01000023">
    <property type="protein sequence ID" value="SCB46484.1"/>
    <property type="molecule type" value="Genomic_DNA"/>
</dbReference>
<feature type="transmembrane region" description="Helical" evidence="7">
    <location>
        <begin position="196"/>
        <end position="219"/>
    </location>
</feature>
<feature type="transmembrane region" description="Helical" evidence="7">
    <location>
        <begin position="260"/>
        <end position="282"/>
    </location>
</feature>
<comment type="subcellular location">
    <subcellularLocation>
        <location evidence="1 7">Cell membrane</location>
        <topology evidence="1 7">Multi-pass membrane protein</topology>
    </subcellularLocation>
</comment>
<dbReference type="Proteomes" id="UP000199205">
    <property type="component" value="Unassembled WGS sequence"/>
</dbReference>
<keyword evidence="3" id="KW-1003">Cell membrane</keyword>
<dbReference type="GO" id="GO:0005886">
    <property type="term" value="C:plasma membrane"/>
    <property type="evidence" value="ECO:0007669"/>
    <property type="project" value="UniProtKB-SubCell"/>
</dbReference>
<dbReference type="InterPro" id="IPR045621">
    <property type="entry name" value="BPD_transp_1_N"/>
</dbReference>
<evidence type="ECO:0000256" key="4">
    <source>
        <dbReference type="ARBA" id="ARBA00022692"/>
    </source>
</evidence>
<dbReference type="PROSITE" id="PS50928">
    <property type="entry name" value="ABC_TM1"/>
    <property type="match status" value="1"/>
</dbReference>
<evidence type="ECO:0000256" key="6">
    <source>
        <dbReference type="ARBA" id="ARBA00023136"/>
    </source>
</evidence>
<evidence type="ECO:0000313" key="9">
    <source>
        <dbReference type="EMBL" id="SCB46484.1"/>
    </source>
</evidence>
<feature type="domain" description="ABC transmembrane type-1" evidence="8">
    <location>
        <begin position="97"/>
        <end position="329"/>
    </location>
</feature>
<dbReference type="Pfam" id="PF19300">
    <property type="entry name" value="BPD_transp_1_N"/>
    <property type="match status" value="1"/>
</dbReference>
<dbReference type="SUPFAM" id="SSF161098">
    <property type="entry name" value="MetI-like"/>
    <property type="match status" value="1"/>
</dbReference>
<evidence type="ECO:0000256" key="7">
    <source>
        <dbReference type="RuleBase" id="RU363032"/>
    </source>
</evidence>
<feature type="transmembrane region" description="Helical" evidence="7">
    <location>
        <begin position="12"/>
        <end position="32"/>
    </location>
</feature>
<organism evidence="9 10">
    <name type="scientific">Rhizobium lusitanum</name>
    <dbReference type="NCBI Taxonomy" id="293958"/>
    <lineage>
        <taxon>Bacteria</taxon>
        <taxon>Pseudomonadati</taxon>
        <taxon>Pseudomonadota</taxon>
        <taxon>Alphaproteobacteria</taxon>
        <taxon>Hyphomicrobiales</taxon>
        <taxon>Rhizobiaceae</taxon>
        <taxon>Rhizobium/Agrobacterium group</taxon>
        <taxon>Rhizobium</taxon>
    </lineage>
</organism>
<evidence type="ECO:0000259" key="8">
    <source>
        <dbReference type="PROSITE" id="PS50928"/>
    </source>
</evidence>
<dbReference type="Gene3D" id="1.10.3720.10">
    <property type="entry name" value="MetI-like"/>
    <property type="match status" value="1"/>
</dbReference>
<proteinExistence type="inferred from homology"/>
<sequence length="340" mass="36178">MKIVLSFAKRIATAIPSVIGVVIVTFVLARALPGDPAAYYAGSSATPESIAQIRTALGLDRPLWFQFGDYVSRVLHGDLGMSLSSGQPVFQDLVTRLPASIELTLCALIFAMLIGLPLGIAAATRPGKMIDHLCRIIVSVGAAFPTFFVALGLVYVFYFRLGIAPEPLGRLNDTYFSVPPTITGLYLIDTLLAGDVSAFCASLSQLVLPSISLGLFALAPIARIARASMLASLSSDFCRTARAMGLSRTKVIYGHGLRNAMLPVINILGMVFSFLLGANVLVEQVFAWPGIGAYAVNAVITSDYAAVQGFVLMMAILYILLNLVVDLAAAAIDPRVRYDG</sequence>
<feature type="transmembrane region" description="Helical" evidence="7">
    <location>
        <begin position="136"/>
        <end position="158"/>
    </location>
</feature>
<dbReference type="GO" id="GO:0071916">
    <property type="term" value="F:dipeptide transmembrane transporter activity"/>
    <property type="evidence" value="ECO:0007669"/>
    <property type="project" value="TreeGrafter"/>
</dbReference>
<keyword evidence="4 7" id="KW-0812">Transmembrane</keyword>
<comment type="similarity">
    <text evidence="7">Belongs to the binding-protein-dependent transport system permease family.</text>
</comment>
<dbReference type="PANTHER" id="PTHR43163:SF6">
    <property type="entry name" value="DIPEPTIDE TRANSPORT SYSTEM PERMEASE PROTEIN DPPB-RELATED"/>
    <property type="match status" value="1"/>
</dbReference>
<name>A0A1C3X396_9HYPH</name>
<keyword evidence="6 7" id="KW-0472">Membrane</keyword>
<evidence type="ECO:0000256" key="1">
    <source>
        <dbReference type="ARBA" id="ARBA00004651"/>
    </source>
</evidence>
<reference evidence="9 10" key="1">
    <citation type="submission" date="2016-08" db="EMBL/GenBank/DDBJ databases">
        <authorList>
            <person name="Seilhamer J.J."/>
        </authorList>
    </citation>
    <scope>NUCLEOTIDE SEQUENCE [LARGE SCALE GENOMIC DNA]</scope>
    <source>
        <strain evidence="9 10">P1-7</strain>
    </source>
</reference>
<evidence type="ECO:0000256" key="5">
    <source>
        <dbReference type="ARBA" id="ARBA00022989"/>
    </source>
</evidence>
<feature type="transmembrane region" description="Helical" evidence="7">
    <location>
        <begin position="101"/>
        <end position="124"/>
    </location>
</feature>
<evidence type="ECO:0000256" key="3">
    <source>
        <dbReference type="ARBA" id="ARBA00022475"/>
    </source>
</evidence>
<dbReference type="InterPro" id="IPR035906">
    <property type="entry name" value="MetI-like_sf"/>
</dbReference>
<dbReference type="InterPro" id="IPR000515">
    <property type="entry name" value="MetI-like"/>
</dbReference>
<dbReference type="PANTHER" id="PTHR43163">
    <property type="entry name" value="DIPEPTIDE TRANSPORT SYSTEM PERMEASE PROTEIN DPPB-RELATED"/>
    <property type="match status" value="1"/>
</dbReference>
<keyword evidence="2 7" id="KW-0813">Transport</keyword>